<dbReference type="EMBL" id="CM047940">
    <property type="protein sequence ID" value="KAI9904094.1"/>
    <property type="molecule type" value="Genomic_DNA"/>
</dbReference>
<dbReference type="Proteomes" id="UP001163324">
    <property type="component" value="Chromosome 1"/>
</dbReference>
<name>A0ACC0VD13_9HYPO</name>
<organism evidence="1 2">
    <name type="scientific">Trichothecium roseum</name>
    <dbReference type="NCBI Taxonomy" id="47278"/>
    <lineage>
        <taxon>Eukaryota</taxon>
        <taxon>Fungi</taxon>
        <taxon>Dikarya</taxon>
        <taxon>Ascomycota</taxon>
        <taxon>Pezizomycotina</taxon>
        <taxon>Sordariomycetes</taxon>
        <taxon>Hypocreomycetidae</taxon>
        <taxon>Hypocreales</taxon>
        <taxon>Hypocreales incertae sedis</taxon>
        <taxon>Trichothecium</taxon>
    </lineage>
</organism>
<keyword evidence="2" id="KW-1185">Reference proteome</keyword>
<protein>
    <submittedName>
        <fullName evidence="1">Uncharacterized protein</fullName>
    </submittedName>
</protein>
<proteinExistence type="predicted"/>
<gene>
    <name evidence="1" type="ORF">N3K66_000623</name>
</gene>
<evidence type="ECO:0000313" key="1">
    <source>
        <dbReference type="EMBL" id="KAI9904094.1"/>
    </source>
</evidence>
<sequence length="373" mass="41878">MDLISKHQDKLDLLLQHPLTRWVQKRAKRTSKRQVAFLLVAIYATLHLRHKILSRRRSRSMSQTVKKGPKIPGFTALSDQIFLSLVPAELHDVPDGHPDYVLIYGWGDGLPKHVAKYADGFKALFPHSRQILVLSPISKALFSDLEQRSESMTPIVKILFPDEESRTTKTPKILAHTMSNTGAINYGATVNAYRNMHGDAMPHALLSMDSTPGSTNLTTDNLKRWSKAMALGTAGWFPWPFVVTQFIWAVALCINHGVESLLGRESAGAWSRKAANNPSYLRRDVRKLYMYSKEDDLILWRDIVVHADASQKLGWACDVEAFQGSGHVGHMRKHPEQYWNAILTSWQKAIPPSSTEEKAAEQAAVANIAKEVV</sequence>
<comment type="caution">
    <text evidence="1">The sequence shown here is derived from an EMBL/GenBank/DDBJ whole genome shotgun (WGS) entry which is preliminary data.</text>
</comment>
<reference evidence="1" key="1">
    <citation type="submission" date="2022-10" db="EMBL/GenBank/DDBJ databases">
        <title>Complete Genome of Trichothecium roseum strain YXFP-22015, a Plant Pathogen Isolated from Citrus.</title>
        <authorList>
            <person name="Wang Y."/>
            <person name="Zhu L."/>
        </authorList>
    </citation>
    <scope>NUCLEOTIDE SEQUENCE</scope>
    <source>
        <strain evidence="1">YXFP-22015</strain>
    </source>
</reference>
<evidence type="ECO:0000313" key="2">
    <source>
        <dbReference type="Proteomes" id="UP001163324"/>
    </source>
</evidence>
<accession>A0ACC0VD13</accession>